<dbReference type="AlphaFoldDB" id="A0A6B9VXE9"/>
<reference evidence="1" key="1">
    <citation type="journal article" date="2019" name="BMC Genomics">
        <title>Promising prospects of nanopore sequencing for algal hologenomics and structural variation discovery.</title>
        <authorList>
            <person name="Sauvage T."/>
            <person name="Schmidt W.E."/>
            <person name="Yoon H.S."/>
            <person name="Paul V.J."/>
            <person name="Fredericq S."/>
        </authorList>
    </citation>
    <scope>NUCLEOTIDE SEQUENCE</scope>
</reference>
<proteinExistence type="predicted"/>
<sequence>MEISNNFIKHILKEKGKINLPRTQNLSPEKGEQILEEIAKKFELTEHPKLSALTILAVLFQQGATARSCNGNMNITIFGKDIKLAEIRKIFREHNASRGERKFARTYADQIYTIALELEIKGNLANKIMKINPTLNLELAEQVWLSDFQVSNPNAPKNLRELILSTFEKKKKEKEKYW</sequence>
<dbReference type="GeneID" id="44139423"/>
<accession>A0A6B9VXE9</accession>
<keyword evidence="1" id="KW-0150">Chloroplast</keyword>
<protein>
    <submittedName>
        <fullName evidence="1">Uncharacterized protein</fullName>
    </submittedName>
</protein>
<keyword evidence="1" id="KW-0934">Plastid</keyword>
<dbReference type="EMBL" id="MH745228">
    <property type="protein sequence ID" value="QHQ73325.1"/>
    <property type="molecule type" value="Genomic_DNA"/>
</dbReference>
<geneLocation type="chloroplast" evidence="1"/>
<name>A0A6B9VXE9_9CHLO</name>
<organism evidence="1">
    <name type="scientific">Caulerpa ashmeadii</name>
    <dbReference type="NCBI Taxonomy" id="177078"/>
    <lineage>
        <taxon>Eukaryota</taxon>
        <taxon>Viridiplantae</taxon>
        <taxon>Chlorophyta</taxon>
        <taxon>core chlorophytes</taxon>
        <taxon>Ulvophyceae</taxon>
        <taxon>TCBD clade</taxon>
        <taxon>Bryopsidales</taxon>
        <taxon>Halimedineae</taxon>
        <taxon>Caulerpaceae</taxon>
        <taxon>Caulerpa</taxon>
    </lineage>
</organism>
<dbReference type="RefSeq" id="YP_009729413.1">
    <property type="nucleotide sequence ID" value="NC_045914.1"/>
</dbReference>
<gene>
    <name evidence="1" type="primary">ORF4</name>
</gene>
<evidence type="ECO:0000313" key="1">
    <source>
        <dbReference type="EMBL" id="QHQ73325.1"/>
    </source>
</evidence>